<evidence type="ECO:0000256" key="3">
    <source>
        <dbReference type="SAM" id="MobiDB-lite"/>
    </source>
</evidence>
<dbReference type="Gene3D" id="3.40.50.1240">
    <property type="entry name" value="Phosphoglycerate mutase-like"/>
    <property type="match status" value="1"/>
</dbReference>
<reference evidence="5" key="1">
    <citation type="submission" date="2016-10" db="EMBL/GenBank/DDBJ databases">
        <authorList>
            <person name="Varghese N."/>
            <person name="Submissions S."/>
        </authorList>
    </citation>
    <scope>NUCLEOTIDE SEQUENCE [LARGE SCALE GENOMIC DNA]</scope>
    <source>
        <strain evidence="5">DSM 1565</strain>
    </source>
</reference>
<feature type="active site" description="Proton donor/acceptor" evidence="1">
    <location>
        <position position="102"/>
    </location>
</feature>
<dbReference type="EMBL" id="FPCH01000002">
    <property type="protein sequence ID" value="SFV33799.1"/>
    <property type="molecule type" value="Genomic_DNA"/>
</dbReference>
<accession>A0A1I7NGK8</accession>
<feature type="active site" description="Tele-phosphohistidine intermediate" evidence="1">
    <location>
        <position position="22"/>
    </location>
</feature>
<evidence type="ECO:0000313" key="4">
    <source>
        <dbReference type="EMBL" id="SFV33799.1"/>
    </source>
</evidence>
<dbReference type="STRING" id="51670.SAMN04488557_2116"/>
<name>A0A1I7NGK8_9HYPH</name>
<dbReference type="OrthoDB" id="9781415at2"/>
<feature type="region of interest" description="Disordered" evidence="3">
    <location>
        <begin position="118"/>
        <end position="139"/>
    </location>
</feature>
<dbReference type="InterPro" id="IPR050275">
    <property type="entry name" value="PGM_Phosphatase"/>
</dbReference>
<dbReference type="InterPro" id="IPR029033">
    <property type="entry name" value="His_PPase_superfam"/>
</dbReference>
<proteinExistence type="predicted"/>
<dbReference type="CDD" id="cd07067">
    <property type="entry name" value="HP_PGM_like"/>
    <property type="match status" value="1"/>
</dbReference>
<dbReference type="SUPFAM" id="SSF53254">
    <property type="entry name" value="Phosphoglycerate mutase-like"/>
    <property type="match status" value="1"/>
</dbReference>
<dbReference type="PANTHER" id="PTHR48100:SF59">
    <property type="entry name" value="ADENOSYLCOBALAMIN_ALPHA-RIBAZOLE PHOSPHATASE"/>
    <property type="match status" value="1"/>
</dbReference>
<dbReference type="InterPro" id="IPR013078">
    <property type="entry name" value="His_Pase_superF_clade-1"/>
</dbReference>
<dbReference type="PANTHER" id="PTHR48100">
    <property type="entry name" value="BROAD-SPECIFICITY PHOSPHATASE YOR283W-RELATED"/>
    <property type="match status" value="1"/>
</dbReference>
<dbReference type="RefSeq" id="WP_092867643.1">
    <property type="nucleotide sequence ID" value="NZ_FPCH01000002.1"/>
</dbReference>
<gene>
    <name evidence="4" type="ORF">SAMN04488557_2116</name>
</gene>
<evidence type="ECO:0000256" key="2">
    <source>
        <dbReference type="PIRSR" id="PIRSR613078-2"/>
    </source>
</evidence>
<dbReference type="PIRSF" id="PIRSF000709">
    <property type="entry name" value="6PFK_2-Ptase"/>
    <property type="match status" value="1"/>
</dbReference>
<protein>
    <submittedName>
        <fullName evidence="4">Probable phosphoglycerate mutase</fullName>
    </submittedName>
</protein>
<dbReference type="SMART" id="SM00855">
    <property type="entry name" value="PGAM"/>
    <property type="match status" value="1"/>
</dbReference>
<dbReference type="GO" id="GO:0005737">
    <property type="term" value="C:cytoplasm"/>
    <property type="evidence" value="ECO:0007669"/>
    <property type="project" value="TreeGrafter"/>
</dbReference>
<dbReference type="Pfam" id="PF00300">
    <property type="entry name" value="His_Phos_1"/>
    <property type="match status" value="1"/>
</dbReference>
<dbReference type="GO" id="GO:0016791">
    <property type="term" value="F:phosphatase activity"/>
    <property type="evidence" value="ECO:0007669"/>
    <property type="project" value="TreeGrafter"/>
</dbReference>
<dbReference type="AlphaFoldDB" id="A0A1I7NGK8"/>
<keyword evidence="5" id="KW-1185">Reference proteome</keyword>
<organism evidence="4 5">
    <name type="scientific">Hyphomicrobium facile</name>
    <dbReference type="NCBI Taxonomy" id="51670"/>
    <lineage>
        <taxon>Bacteria</taxon>
        <taxon>Pseudomonadati</taxon>
        <taxon>Pseudomonadota</taxon>
        <taxon>Alphaproteobacteria</taxon>
        <taxon>Hyphomicrobiales</taxon>
        <taxon>Hyphomicrobiaceae</taxon>
        <taxon>Hyphomicrobium</taxon>
    </lineage>
</organism>
<evidence type="ECO:0000313" key="5">
    <source>
        <dbReference type="Proteomes" id="UP000199423"/>
    </source>
</evidence>
<feature type="binding site" evidence="2">
    <location>
        <begin position="21"/>
        <end position="28"/>
    </location>
    <ligand>
        <name>substrate</name>
    </ligand>
</feature>
<feature type="binding site" evidence="2">
    <location>
        <begin position="102"/>
        <end position="105"/>
    </location>
    <ligand>
        <name>substrate</name>
    </ligand>
</feature>
<evidence type="ECO:0000256" key="1">
    <source>
        <dbReference type="PIRSR" id="PIRSR613078-1"/>
    </source>
</evidence>
<sequence>MSDGAPATVSLKPGITLYFIRHGETDWNRESRYQGQRDIPLNETGLAQARRHGEVLKEILPSVAGFDFVSSPLGRAVETMRLTRSALGLDPNDFRIAPEISELSYGHWEGELAAELPAKDPEGVAGKSSDPYGWRPRGGESYHDLEQRVSAWLARLTTDTVAVSHGGVSRVARGALLGIERGIVPFLEVPQDRILKLSGGRMQWL</sequence>
<dbReference type="Proteomes" id="UP000199423">
    <property type="component" value="Unassembled WGS sequence"/>
</dbReference>
<feature type="binding site" evidence="2">
    <location>
        <position position="75"/>
    </location>
    <ligand>
        <name>substrate</name>
    </ligand>
</feature>